<sequence length="162" mass="18429">MKVLNIHRRTINEPIEKVAEAVATVSTPADKIWPNEHWPAMKFKNGIGVGEKGGHGPIRYTVEKYQPSEIIQFQFTRPKGFNGIHKLELKDLGNGKTEISHTIDINTSGKGTWLWIFGIRSLHDALLEDAFDKLENNFTGGNKKSEWSAWVKFLRRQMARSS</sequence>
<proteinExistence type="predicted"/>
<dbReference type="Proteomes" id="UP001156666">
    <property type="component" value="Unassembled WGS sequence"/>
</dbReference>
<dbReference type="RefSeq" id="WP_235291790.1">
    <property type="nucleotide sequence ID" value="NZ_BSOH01000027.1"/>
</dbReference>
<dbReference type="AlphaFoldDB" id="A0AA37WG53"/>
<dbReference type="EMBL" id="BSOH01000027">
    <property type="protein sequence ID" value="GLR19513.1"/>
    <property type="molecule type" value="Genomic_DNA"/>
</dbReference>
<dbReference type="SUPFAM" id="SSF55961">
    <property type="entry name" value="Bet v1-like"/>
    <property type="match status" value="1"/>
</dbReference>
<evidence type="ECO:0008006" key="3">
    <source>
        <dbReference type="Google" id="ProtNLM"/>
    </source>
</evidence>
<name>A0AA37WG53_9BACT</name>
<organism evidence="1 2">
    <name type="scientific">Portibacter lacus</name>
    <dbReference type="NCBI Taxonomy" id="1099794"/>
    <lineage>
        <taxon>Bacteria</taxon>
        <taxon>Pseudomonadati</taxon>
        <taxon>Bacteroidota</taxon>
        <taxon>Saprospiria</taxon>
        <taxon>Saprospirales</taxon>
        <taxon>Haliscomenobacteraceae</taxon>
        <taxon>Portibacter</taxon>
    </lineage>
</organism>
<accession>A0AA37WG53</accession>
<protein>
    <recommendedName>
        <fullName evidence="3">SRPBCC family protein</fullName>
    </recommendedName>
</protein>
<evidence type="ECO:0000313" key="2">
    <source>
        <dbReference type="Proteomes" id="UP001156666"/>
    </source>
</evidence>
<keyword evidence="2" id="KW-1185">Reference proteome</keyword>
<reference evidence="1" key="2">
    <citation type="submission" date="2023-01" db="EMBL/GenBank/DDBJ databases">
        <title>Draft genome sequence of Portibacter lacus strain NBRC 108769.</title>
        <authorList>
            <person name="Sun Q."/>
            <person name="Mori K."/>
        </authorList>
    </citation>
    <scope>NUCLEOTIDE SEQUENCE</scope>
    <source>
        <strain evidence="1">NBRC 108769</strain>
    </source>
</reference>
<reference evidence="1" key="1">
    <citation type="journal article" date="2014" name="Int. J. Syst. Evol. Microbiol.">
        <title>Complete genome sequence of Corynebacterium casei LMG S-19264T (=DSM 44701T), isolated from a smear-ripened cheese.</title>
        <authorList>
            <consortium name="US DOE Joint Genome Institute (JGI-PGF)"/>
            <person name="Walter F."/>
            <person name="Albersmeier A."/>
            <person name="Kalinowski J."/>
            <person name="Ruckert C."/>
        </authorList>
    </citation>
    <scope>NUCLEOTIDE SEQUENCE</scope>
    <source>
        <strain evidence="1">NBRC 108769</strain>
    </source>
</reference>
<gene>
    <name evidence="1" type="ORF">GCM10007940_41290</name>
</gene>
<comment type="caution">
    <text evidence="1">The sequence shown here is derived from an EMBL/GenBank/DDBJ whole genome shotgun (WGS) entry which is preliminary data.</text>
</comment>
<evidence type="ECO:0000313" key="1">
    <source>
        <dbReference type="EMBL" id="GLR19513.1"/>
    </source>
</evidence>